<dbReference type="InterPro" id="IPR006867">
    <property type="entry name" value="DUF632"/>
</dbReference>
<reference evidence="4" key="1">
    <citation type="submission" date="2018-11" db="EMBL/GenBank/DDBJ databases">
        <authorList>
            <consortium name="Genoscope - CEA"/>
            <person name="William W."/>
        </authorList>
    </citation>
    <scope>NUCLEOTIDE SEQUENCE</scope>
</reference>
<gene>
    <name evidence="4" type="ORF">BRAA01T00746Z</name>
    <name evidence="3" type="ORF">BRAPAZ1V2_A01P07880.2</name>
</gene>
<dbReference type="SMR" id="A0A3P5ZF20"/>
<dbReference type="AlphaFoldDB" id="A0A3P5ZF20"/>
<dbReference type="Proteomes" id="UP000694005">
    <property type="component" value="Chromosome A01"/>
</dbReference>
<dbReference type="InterPro" id="IPR006868">
    <property type="entry name" value="DUF630"/>
</dbReference>
<feature type="domain" description="DUF632" evidence="1">
    <location>
        <begin position="260"/>
        <end position="571"/>
    </location>
</feature>
<feature type="domain" description="DUF630" evidence="2">
    <location>
        <begin position="1"/>
        <end position="59"/>
    </location>
</feature>
<evidence type="ECO:0000259" key="1">
    <source>
        <dbReference type="Pfam" id="PF04782"/>
    </source>
</evidence>
<accession>A0A3P5ZF20</accession>
<name>A0A3P5ZF20_BRACM</name>
<evidence type="ECO:0008006" key="5">
    <source>
        <dbReference type="Google" id="ProtNLM"/>
    </source>
</evidence>
<dbReference type="PANTHER" id="PTHR21450:SF3">
    <property type="entry name" value="DUF630 FAMILY PROTEIN (DUF630 AND DUF632)"/>
    <property type="match status" value="1"/>
</dbReference>
<evidence type="ECO:0000313" key="4">
    <source>
        <dbReference type="EMBL" id="VDC74244.1"/>
    </source>
</evidence>
<evidence type="ECO:0000313" key="3">
    <source>
        <dbReference type="EMBL" id="CAG7886712.1"/>
    </source>
</evidence>
<sequence>MGCSNSKLGEDEAVQICRDRKRFIKQAVELRTSFASAHIAYIHSLRKVSEALREYIEGDEPHEFVSPVKRMSSGFIELSPSSKAIQNKVESNLEVSCLMASGTRPVQVEEKPPRSPETYHVETYGADSFLGMNMNNSPNIPPPSPHNSQWDFFWNPFSSLDYYGYNYDNRRGMEDEVRRVREEEGIPDLEEDESSPRWFQDHHNIMKATEDCKTNQEGNVSEVETQEQEQGNNVVTRGDAKGEETQGFTVYLTRRPTSMGEVIKDLEDQFEIICNAANEVSGLLEAGRAQYISSNSDLSAMKMLNPVSLFSSRSSSSSSRFLITSESSSSEFSEESCMLSGSHQSTLDRLYAWEKKLYDEVKSGERVRIAYEKKCLALRNHDVKGDNSSAVDKTRATMRDLHTQMNVSIHSIESISERIETLRDQELLPQLLELLQGLARMWKVMAECHQIQKRTLDEAKRLLAATNLKKRQQSSLPEINTQRLARSALNLVAQLQNWRVCFQAWITSQRSYVLSLTGWLLRCFRCDPDPEKVRLTTCPHPIYEVCIGWSRLLNGLNEKPVVDKLDFFACGMGSIFARQLREEDQSQGGDGSRSMELVEADKVEEEEERMMNAEKLAEIAVKVLCHGMCVAVSSLAEFAISSADEHSKLVNHPEEATSEQQH</sequence>
<dbReference type="EMBL" id="LR031571">
    <property type="protein sequence ID" value="VDC74244.1"/>
    <property type="molecule type" value="Genomic_DNA"/>
</dbReference>
<dbReference type="Gramene" id="A01p07880.2_BraZ1">
    <property type="protein sequence ID" value="A01p07880.2_BraZ1.CDS"/>
    <property type="gene ID" value="A01g07880.2_BraZ1"/>
</dbReference>
<dbReference type="EMBL" id="LS974617">
    <property type="protein sequence ID" value="CAG7886712.1"/>
    <property type="molecule type" value="Genomic_DNA"/>
</dbReference>
<dbReference type="Pfam" id="PF04782">
    <property type="entry name" value="DUF632"/>
    <property type="match status" value="1"/>
</dbReference>
<organism evidence="4">
    <name type="scientific">Brassica campestris</name>
    <name type="common">Field mustard</name>
    <dbReference type="NCBI Taxonomy" id="3711"/>
    <lineage>
        <taxon>Eukaryota</taxon>
        <taxon>Viridiplantae</taxon>
        <taxon>Streptophyta</taxon>
        <taxon>Embryophyta</taxon>
        <taxon>Tracheophyta</taxon>
        <taxon>Spermatophyta</taxon>
        <taxon>Magnoliopsida</taxon>
        <taxon>eudicotyledons</taxon>
        <taxon>Gunneridae</taxon>
        <taxon>Pentapetalae</taxon>
        <taxon>rosids</taxon>
        <taxon>malvids</taxon>
        <taxon>Brassicales</taxon>
        <taxon>Brassicaceae</taxon>
        <taxon>Brassiceae</taxon>
        <taxon>Brassica</taxon>
    </lineage>
</organism>
<evidence type="ECO:0000259" key="2">
    <source>
        <dbReference type="Pfam" id="PF04783"/>
    </source>
</evidence>
<proteinExistence type="predicted"/>
<protein>
    <recommendedName>
        <fullName evidence="5">DUF632 domain-containing protein</fullName>
    </recommendedName>
</protein>
<dbReference type="Pfam" id="PF04783">
    <property type="entry name" value="DUF630"/>
    <property type="match status" value="1"/>
</dbReference>
<dbReference type="PANTHER" id="PTHR21450">
    <property type="entry name" value="PROTEIN ALTERED PHOSPHATE STARVATION RESPONSE 1"/>
    <property type="match status" value="1"/>
</dbReference>